<reference evidence="2" key="1">
    <citation type="journal article" date="2022" name="Mol. Ecol. Resour.">
        <title>The genomes of chicory, endive, great burdock and yacon provide insights into Asteraceae palaeo-polyploidization history and plant inulin production.</title>
        <authorList>
            <person name="Fan W."/>
            <person name="Wang S."/>
            <person name="Wang H."/>
            <person name="Wang A."/>
            <person name="Jiang F."/>
            <person name="Liu H."/>
            <person name="Zhao H."/>
            <person name="Xu D."/>
            <person name="Zhang Y."/>
        </authorList>
    </citation>
    <scope>NUCLEOTIDE SEQUENCE [LARGE SCALE GENOMIC DNA]</scope>
    <source>
        <strain evidence="2">cv. Niubang</strain>
    </source>
</reference>
<proteinExistence type="predicted"/>
<protein>
    <submittedName>
        <fullName evidence="1">Uncharacterized protein</fullName>
    </submittedName>
</protein>
<evidence type="ECO:0000313" key="1">
    <source>
        <dbReference type="EMBL" id="KAI3734721.1"/>
    </source>
</evidence>
<accession>A0ACB9CKE2</accession>
<dbReference type="EMBL" id="CM042050">
    <property type="protein sequence ID" value="KAI3734721.1"/>
    <property type="molecule type" value="Genomic_DNA"/>
</dbReference>
<reference evidence="1 2" key="2">
    <citation type="journal article" date="2022" name="Mol. Ecol. Resour.">
        <title>The genomes of chicory, endive, great burdock and yacon provide insights into Asteraceae paleo-polyploidization history and plant inulin production.</title>
        <authorList>
            <person name="Fan W."/>
            <person name="Wang S."/>
            <person name="Wang H."/>
            <person name="Wang A."/>
            <person name="Jiang F."/>
            <person name="Liu H."/>
            <person name="Zhao H."/>
            <person name="Xu D."/>
            <person name="Zhang Y."/>
        </authorList>
    </citation>
    <scope>NUCLEOTIDE SEQUENCE [LARGE SCALE GENOMIC DNA]</scope>
    <source>
        <strain evidence="2">cv. Niubang</strain>
    </source>
</reference>
<name>A0ACB9CKE2_ARCLA</name>
<keyword evidence="2" id="KW-1185">Reference proteome</keyword>
<evidence type="ECO:0000313" key="2">
    <source>
        <dbReference type="Proteomes" id="UP001055879"/>
    </source>
</evidence>
<gene>
    <name evidence="1" type="ORF">L6452_14197</name>
</gene>
<sequence length="108" mass="12001">MWISAELHKVEIEGQRSSPTSMSTEMVVDQIYQWSQWRWIEIGGDDGWISKAGKKREGDGGHDSREEEGEIWGKGSQWGGEEMVVEGVVEVDAGEEDGEDVFGPGSRS</sequence>
<comment type="caution">
    <text evidence="1">The sequence shown here is derived from an EMBL/GenBank/DDBJ whole genome shotgun (WGS) entry which is preliminary data.</text>
</comment>
<organism evidence="1 2">
    <name type="scientific">Arctium lappa</name>
    <name type="common">Greater burdock</name>
    <name type="synonym">Lappa major</name>
    <dbReference type="NCBI Taxonomy" id="4217"/>
    <lineage>
        <taxon>Eukaryota</taxon>
        <taxon>Viridiplantae</taxon>
        <taxon>Streptophyta</taxon>
        <taxon>Embryophyta</taxon>
        <taxon>Tracheophyta</taxon>
        <taxon>Spermatophyta</taxon>
        <taxon>Magnoliopsida</taxon>
        <taxon>eudicotyledons</taxon>
        <taxon>Gunneridae</taxon>
        <taxon>Pentapetalae</taxon>
        <taxon>asterids</taxon>
        <taxon>campanulids</taxon>
        <taxon>Asterales</taxon>
        <taxon>Asteraceae</taxon>
        <taxon>Carduoideae</taxon>
        <taxon>Cardueae</taxon>
        <taxon>Arctiinae</taxon>
        <taxon>Arctium</taxon>
    </lineage>
</organism>
<dbReference type="Proteomes" id="UP001055879">
    <property type="component" value="Linkage Group LG04"/>
</dbReference>